<name>A0ABR4BH49_9LECA</name>
<comment type="caution">
    <text evidence="1">The sequence shown here is derived from an EMBL/GenBank/DDBJ whole genome shotgun (WGS) entry which is preliminary data.</text>
</comment>
<evidence type="ECO:0000313" key="2">
    <source>
        <dbReference type="Proteomes" id="UP001590951"/>
    </source>
</evidence>
<dbReference type="EMBL" id="JBHFEH010000008">
    <property type="protein sequence ID" value="KAL2056361.1"/>
    <property type="molecule type" value="Genomic_DNA"/>
</dbReference>
<proteinExistence type="predicted"/>
<reference evidence="1 2" key="1">
    <citation type="submission" date="2024-09" db="EMBL/GenBank/DDBJ databases">
        <title>Rethinking Asexuality: The Enigmatic Case of Functional Sexual Genes in Lepraria (Stereocaulaceae).</title>
        <authorList>
            <person name="Doellman M."/>
            <person name="Sun Y."/>
            <person name="Barcenas-Pena A."/>
            <person name="Lumbsch H.T."/>
            <person name="Grewe F."/>
        </authorList>
    </citation>
    <scope>NUCLEOTIDE SEQUENCE [LARGE SCALE GENOMIC DNA]</scope>
    <source>
        <strain evidence="1 2">Grewe 0041</strain>
    </source>
</reference>
<evidence type="ECO:0000313" key="1">
    <source>
        <dbReference type="EMBL" id="KAL2056361.1"/>
    </source>
</evidence>
<dbReference type="Proteomes" id="UP001590951">
    <property type="component" value="Unassembled WGS sequence"/>
</dbReference>
<organism evidence="1 2">
    <name type="scientific">Lepraria finkii</name>
    <dbReference type="NCBI Taxonomy" id="1340010"/>
    <lineage>
        <taxon>Eukaryota</taxon>
        <taxon>Fungi</taxon>
        <taxon>Dikarya</taxon>
        <taxon>Ascomycota</taxon>
        <taxon>Pezizomycotina</taxon>
        <taxon>Lecanoromycetes</taxon>
        <taxon>OSLEUM clade</taxon>
        <taxon>Lecanoromycetidae</taxon>
        <taxon>Lecanorales</taxon>
        <taxon>Lecanorineae</taxon>
        <taxon>Stereocaulaceae</taxon>
        <taxon>Lepraria</taxon>
    </lineage>
</organism>
<accession>A0ABR4BH49</accession>
<keyword evidence="2" id="KW-1185">Reference proteome</keyword>
<protein>
    <submittedName>
        <fullName evidence="1">Uncharacterized protein</fullName>
    </submittedName>
</protein>
<gene>
    <name evidence="1" type="ORF">ABVK25_003384</name>
</gene>
<sequence length="123" mass="14317">MARCSSNLGRWEWMAAQISQTKSHRLSFTCVGQNTFTIAQASVLLTDHQSGVDHMERLFEISRIIQPIRRHLGSYPLTLRTRKFAFDMYVRSLIYFPSRPLVGSKPYSQTMIHFINPYARYGE</sequence>